<reference evidence="3" key="1">
    <citation type="journal article" date="2019" name="Curr. Biol.">
        <title>Genome Sequence of Striga asiatica Provides Insight into the Evolution of Plant Parasitism.</title>
        <authorList>
            <person name="Yoshida S."/>
            <person name="Kim S."/>
            <person name="Wafula E.K."/>
            <person name="Tanskanen J."/>
            <person name="Kim Y.M."/>
            <person name="Honaas L."/>
            <person name="Yang Z."/>
            <person name="Spallek T."/>
            <person name="Conn C.E."/>
            <person name="Ichihashi Y."/>
            <person name="Cheong K."/>
            <person name="Cui S."/>
            <person name="Der J.P."/>
            <person name="Gundlach H."/>
            <person name="Jiao Y."/>
            <person name="Hori C."/>
            <person name="Ishida J.K."/>
            <person name="Kasahara H."/>
            <person name="Kiba T."/>
            <person name="Kim M.S."/>
            <person name="Koo N."/>
            <person name="Laohavisit A."/>
            <person name="Lee Y.H."/>
            <person name="Lumba S."/>
            <person name="McCourt P."/>
            <person name="Mortimer J.C."/>
            <person name="Mutuku J.M."/>
            <person name="Nomura T."/>
            <person name="Sasaki-Sekimoto Y."/>
            <person name="Seto Y."/>
            <person name="Wang Y."/>
            <person name="Wakatake T."/>
            <person name="Sakakibara H."/>
            <person name="Demura T."/>
            <person name="Yamaguchi S."/>
            <person name="Yoneyama K."/>
            <person name="Manabe R.I."/>
            <person name="Nelson D.C."/>
            <person name="Schulman A.H."/>
            <person name="Timko M.P."/>
            <person name="dePamphilis C.W."/>
            <person name="Choi D."/>
            <person name="Shirasu K."/>
        </authorList>
    </citation>
    <scope>NUCLEOTIDE SEQUENCE [LARGE SCALE GENOMIC DNA]</scope>
    <source>
        <strain evidence="3">cv. UVA1</strain>
    </source>
</reference>
<dbReference type="InterPro" id="IPR013187">
    <property type="entry name" value="F-box-assoc_dom_typ3"/>
</dbReference>
<dbReference type="EMBL" id="BKCP01007515">
    <property type="protein sequence ID" value="GER46455.1"/>
    <property type="molecule type" value="Genomic_DNA"/>
</dbReference>
<dbReference type="PANTHER" id="PTHR31672">
    <property type="entry name" value="BNACNNG10540D PROTEIN"/>
    <property type="match status" value="1"/>
</dbReference>
<dbReference type="SMART" id="SM00256">
    <property type="entry name" value="FBOX"/>
    <property type="match status" value="3"/>
</dbReference>
<comment type="caution">
    <text evidence="2">The sequence shown here is derived from an EMBL/GenBank/DDBJ whole genome shotgun (WGS) entry which is preliminary data.</text>
</comment>
<dbReference type="OrthoDB" id="1726239at2759"/>
<sequence>MADSETNAGKSAKFVDFLSSLPQEIKAEILCRLPLDTLAQSRAVCRAWNLSHGDPSVFFVELYDDAGQEEDNKAHFMIREIDLPYDDLTLSFSFGIVGSCNGFMCLSSYPLQRIYLYNIFTKTFKLLPKNDMIGEVDFRDESYKSVFVFGYNPSARDYTVVSVEYKKISEKEEKTNAFVYTSNSNTLKRAKNVPVHRFRATFRRGVLAGGKLHWLRDDNSGIVSFDLADNFFREVEMDLPTIVKNSVHPLSEWHFLQIAVLGGYLSLAVDDGFQIVIWGMREYGVKASWERMYTLGQSFYEEYSIFEDKNSIRVLGLRKNGDILLAIQLEGLVSYNPRDGAVRFVFGVDGFNVVEDFVCVSDLITPSAFCCKQFVSRYESLLCLDADDSGYHCLVQENLKPHQKYCMPLQYSSRAAVYPFFLTSLPTLHQEKEETKMADNEINAEKSAKFDYFLGPLPEEMKIEILSRMPLKSVAQSRAVCRAWNLTHGDPSLLDMLISCNFALNRTWVFLSFADRIHTSVDFIEFSDDAGQGENDNADHKIRVIDLPFSDDFSPSSFGIVGSCNGLLCLADSSYPRPRIYLCNPFTKTFKLLPNNYLISKVDCRDESYKSVFGFGYNPSARDYTVVSVDYVKISEQEEKTNAYVYTFKSNTWKRANNVPVHRFGATFAGGVLACGRLHWFRNDKSGIVSFDLADNFFREVEMDLPTIVKNSVHPQSRWHWLNIAVLGGYLSLAVDDGFQIVIWGMREYGVKESWERMYTLGQSFYEEYSFVGGSNSIRVLGLRKNGDILLAILFLGLVSYNPRDGAVGFVYGGDGFVFEEDCVRVSFKPKGAGGRDVRVEWVRDLFNADGQSWNEDLICQIFTPLEAAEILKIPLSHTDSKDKFGWCLEKKSVFTVNSCYKEIMKQAVLKRDIPGSSDGGDLIKKMWRNTWAIKVKPKLRVFLWRCIHNSLPVATNLCKRGIIQDPTCNLCGEEVEDLMHAFFECSRAKRVWEIAPILWDSTQIKKDHFRGCETNAEKSAKFEDFLSSLPQEIKAEILSRLPLKTVAQSRAVCPAWNLTHGDPSLLDMLISCKFALNRTWVFLGVDRIHTSVFFIELYDDAIDLPFSGDRSFRIVGSCNGLLCLADSSYPHPRIYLYNPFTKTFKLLPKNHLISKVDYRDGSYESMFGFGYNPSSRDYTVVSVDYIISKLEEKTNAYVYTLKSNTWKRAKNVPVHIFRPSFQGGVLAGGRLHWLRDDISGIVSFDLADNFFREIPMDVPTIVKNSVHLLSQWYWVHIAVLGGHLSLVVNNSFQIVIWGMREYGVKESWERMYTIGQSFYEEYSYEGDSDSIRVLGLRKNGDILLASDFVELVSYNSRNGAFGFVYGGDGFEFAEDCVRVSDLITPSALGSCLLLNGYLEYRMRIKVVDSPQSPARRDEDRDSISNALEVGGSIQSRLSGVELDSRRPVSPRYAHFLKIRS</sequence>
<evidence type="ECO:0000313" key="3">
    <source>
        <dbReference type="Proteomes" id="UP000325081"/>
    </source>
</evidence>
<evidence type="ECO:0000313" key="2">
    <source>
        <dbReference type="EMBL" id="GER46455.1"/>
    </source>
</evidence>
<organism evidence="2 3">
    <name type="scientific">Striga asiatica</name>
    <name type="common">Asiatic witchweed</name>
    <name type="synonym">Buchnera asiatica</name>
    <dbReference type="NCBI Taxonomy" id="4170"/>
    <lineage>
        <taxon>Eukaryota</taxon>
        <taxon>Viridiplantae</taxon>
        <taxon>Streptophyta</taxon>
        <taxon>Embryophyta</taxon>
        <taxon>Tracheophyta</taxon>
        <taxon>Spermatophyta</taxon>
        <taxon>Magnoliopsida</taxon>
        <taxon>eudicotyledons</taxon>
        <taxon>Gunneridae</taxon>
        <taxon>Pentapetalae</taxon>
        <taxon>asterids</taxon>
        <taxon>lamiids</taxon>
        <taxon>Lamiales</taxon>
        <taxon>Orobanchaceae</taxon>
        <taxon>Buchnereae</taxon>
        <taxon>Striga</taxon>
    </lineage>
</organism>
<dbReference type="InterPro" id="IPR001810">
    <property type="entry name" value="F-box_dom"/>
</dbReference>
<dbReference type="Pfam" id="PF13966">
    <property type="entry name" value="zf-RVT"/>
    <property type="match status" value="1"/>
</dbReference>
<dbReference type="Pfam" id="PF08268">
    <property type="entry name" value="FBA_3"/>
    <property type="match status" value="1"/>
</dbReference>
<gene>
    <name evidence="2" type="ORF">STAS_23489</name>
</gene>
<dbReference type="Proteomes" id="UP000325081">
    <property type="component" value="Unassembled WGS sequence"/>
</dbReference>
<dbReference type="NCBIfam" id="TIGR01640">
    <property type="entry name" value="F_box_assoc_1"/>
    <property type="match status" value="3"/>
</dbReference>
<dbReference type="Pfam" id="PF07734">
    <property type="entry name" value="FBA_1"/>
    <property type="match status" value="2"/>
</dbReference>
<dbReference type="Pfam" id="PF00646">
    <property type="entry name" value="F-box"/>
    <property type="match status" value="2"/>
</dbReference>
<dbReference type="SUPFAM" id="SSF81383">
    <property type="entry name" value="F-box domain"/>
    <property type="match status" value="3"/>
</dbReference>
<name>A0A5A7QM89_STRAF</name>
<dbReference type="InterPro" id="IPR017451">
    <property type="entry name" value="F-box-assoc_interact_dom"/>
</dbReference>
<dbReference type="PROSITE" id="PS50181">
    <property type="entry name" value="FBOX"/>
    <property type="match status" value="1"/>
</dbReference>
<protein>
    <submittedName>
        <fullName evidence="2">F-box family protein</fullName>
    </submittedName>
</protein>
<dbReference type="InterPro" id="IPR026960">
    <property type="entry name" value="RVT-Znf"/>
</dbReference>
<dbReference type="Pfam" id="PF12937">
    <property type="entry name" value="F-box-like"/>
    <property type="match status" value="1"/>
</dbReference>
<dbReference type="InterPro" id="IPR036047">
    <property type="entry name" value="F-box-like_dom_sf"/>
</dbReference>
<keyword evidence="3" id="KW-1185">Reference proteome</keyword>
<dbReference type="Gene3D" id="1.20.1280.50">
    <property type="match status" value="3"/>
</dbReference>
<dbReference type="InterPro" id="IPR050796">
    <property type="entry name" value="SCF_F-box_component"/>
</dbReference>
<accession>A0A5A7QM89</accession>
<dbReference type="PANTHER" id="PTHR31672:SF13">
    <property type="entry name" value="F-BOX PROTEIN CPR30-LIKE"/>
    <property type="match status" value="1"/>
</dbReference>
<dbReference type="InterPro" id="IPR006527">
    <property type="entry name" value="F-box-assoc_dom_typ1"/>
</dbReference>
<proteinExistence type="predicted"/>
<evidence type="ECO:0000259" key="1">
    <source>
        <dbReference type="PROSITE" id="PS50181"/>
    </source>
</evidence>
<feature type="domain" description="F-box" evidence="1">
    <location>
        <begin position="15"/>
        <end position="62"/>
    </location>
</feature>